<evidence type="ECO:0000313" key="2">
    <source>
        <dbReference type="EMBL" id="EPE32324.1"/>
    </source>
</evidence>
<gene>
    <name evidence="2" type="ORF">GLAREA_07457</name>
</gene>
<reference evidence="2 3" key="1">
    <citation type="journal article" date="2013" name="BMC Genomics">
        <title>Genomics-driven discovery of the pneumocandin biosynthetic gene cluster in the fungus Glarea lozoyensis.</title>
        <authorList>
            <person name="Chen L."/>
            <person name="Yue Q."/>
            <person name="Zhang X."/>
            <person name="Xiang M."/>
            <person name="Wang C."/>
            <person name="Li S."/>
            <person name="Che Y."/>
            <person name="Ortiz-Lopez F.J."/>
            <person name="Bills G.F."/>
            <person name="Liu X."/>
            <person name="An Z."/>
        </authorList>
    </citation>
    <scope>NUCLEOTIDE SEQUENCE [LARGE SCALE GENOMIC DNA]</scope>
    <source>
        <strain evidence="3">ATCC 20868 / MF5171</strain>
    </source>
</reference>
<name>S3D5F2_GLAL2</name>
<evidence type="ECO:0000313" key="3">
    <source>
        <dbReference type="Proteomes" id="UP000016922"/>
    </source>
</evidence>
<dbReference type="RefSeq" id="XP_008080336.1">
    <property type="nucleotide sequence ID" value="XM_008082145.1"/>
</dbReference>
<proteinExistence type="predicted"/>
<feature type="compositionally biased region" description="Basic and acidic residues" evidence="1">
    <location>
        <begin position="116"/>
        <end position="128"/>
    </location>
</feature>
<feature type="compositionally biased region" description="Polar residues" evidence="1">
    <location>
        <begin position="1"/>
        <end position="27"/>
    </location>
</feature>
<sequence length="146" mass="15853">MSSQPSTSEKIKQTTNSALDSVSSTASAADPNYDPNKDRHNFAKDDLGNKFKKGDYKDQLNQAAHGGPKTEEEKPQGYLEKVASYIPGISSLQQHAYEQGPEEDTSSKTPPGPPNRPDHDVQVEEFLRKQYSSSSGTGIPEPKGSS</sequence>
<dbReference type="eggNOG" id="ENOG502T4BH">
    <property type="taxonomic scope" value="Eukaryota"/>
</dbReference>
<dbReference type="OMA" id="PEDTAMK"/>
<protein>
    <submittedName>
        <fullName evidence="2">Uncharacterized protein</fullName>
    </submittedName>
</protein>
<evidence type="ECO:0000256" key="1">
    <source>
        <dbReference type="SAM" id="MobiDB-lite"/>
    </source>
</evidence>
<feature type="region of interest" description="Disordered" evidence="1">
    <location>
        <begin position="1"/>
        <end position="146"/>
    </location>
</feature>
<dbReference type="OrthoDB" id="3436397at2759"/>
<dbReference type="EMBL" id="KE145359">
    <property type="protein sequence ID" value="EPE32324.1"/>
    <property type="molecule type" value="Genomic_DNA"/>
</dbReference>
<dbReference type="KEGG" id="glz:GLAREA_07457"/>
<feature type="compositionally biased region" description="Basic and acidic residues" evidence="1">
    <location>
        <begin position="35"/>
        <end position="58"/>
    </location>
</feature>
<dbReference type="AlphaFoldDB" id="S3D5F2"/>
<dbReference type="GeneID" id="19466510"/>
<dbReference type="HOGENOM" id="CLU_1750522_0_0_1"/>
<keyword evidence="3" id="KW-1185">Reference proteome</keyword>
<organism evidence="2 3">
    <name type="scientific">Glarea lozoyensis (strain ATCC 20868 / MF5171)</name>
    <dbReference type="NCBI Taxonomy" id="1116229"/>
    <lineage>
        <taxon>Eukaryota</taxon>
        <taxon>Fungi</taxon>
        <taxon>Dikarya</taxon>
        <taxon>Ascomycota</taxon>
        <taxon>Pezizomycotina</taxon>
        <taxon>Leotiomycetes</taxon>
        <taxon>Helotiales</taxon>
        <taxon>Helotiaceae</taxon>
        <taxon>Glarea</taxon>
    </lineage>
</organism>
<dbReference type="Proteomes" id="UP000016922">
    <property type="component" value="Unassembled WGS sequence"/>
</dbReference>
<accession>S3D5F2</accession>